<dbReference type="PANTHER" id="PTHR42760">
    <property type="entry name" value="SHORT-CHAIN DEHYDROGENASES/REDUCTASES FAMILY MEMBER"/>
    <property type="match status" value="1"/>
</dbReference>
<proteinExistence type="inferred from homology"/>
<comment type="caution">
    <text evidence="2">The sequence shown here is derived from an EMBL/GenBank/DDBJ whole genome shotgun (WGS) entry which is preliminary data.</text>
</comment>
<evidence type="ECO:0000313" key="2">
    <source>
        <dbReference type="EMBL" id="MDQ0381277.1"/>
    </source>
</evidence>
<reference evidence="2 3" key="1">
    <citation type="submission" date="2023-07" db="EMBL/GenBank/DDBJ databases">
        <title>Sequencing the genomes of 1000 actinobacteria strains.</title>
        <authorList>
            <person name="Klenk H.-P."/>
        </authorList>
    </citation>
    <scope>NUCLEOTIDE SEQUENCE [LARGE SCALE GENOMIC DNA]</scope>
    <source>
        <strain evidence="2 3">DSM 45805</strain>
    </source>
</reference>
<dbReference type="InterPro" id="IPR002347">
    <property type="entry name" value="SDR_fam"/>
</dbReference>
<accession>A0ABU0F2M4</accession>
<dbReference type="Gene3D" id="3.40.50.720">
    <property type="entry name" value="NAD(P)-binding Rossmann-like Domain"/>
    <property type="match status" value="1"/>
</dbReference>
<name>A0ABU0F2M4_9PSEU</name>
<dbReference type="CDD" id="cd05233">
    <property type="entry name" value="SDR_c"/>
    <property type="match status" value="1"/>
</dbReference>
<dbReference type="InterPro" id="IPR036291">
    <property type="entry name" value="NAD(P)-bd_dom_sf"/>
</dbReference>
<evidence type="ECO:0000256" key="1">
    <source>
        <dbReference type="ARBA" id="ARBA00006484"/>
    </source>
</evidence>
<keyword evidence="3" id="KW-1185">Reference proteome</keyword>
<dbReference type="Pfam" id="PF13561">
    <property type="entry name" value="adh_short_C2"/>
    <property type="match status" value="1"/>
</dbReference>
<evidence type="ECO:0000313" key="3">
    <source>
        <dbReference type="Proteomes" id="UP001229651"/>
    </source>
</evidence>
<dbReference type="PRINTS" id="PR00080">
    <property type="entry name" value="SDRFAMILY"/>
</dbReference>
<organism evidence="2 3">
    <name type="scientific">Amycolatopsis thermophila</name>
    <dbReference type="NCBI Taxonomy" id="206084"/>
    <lineage>
        <taxon>Bacteria</taxon>
        <taxon>Bacillati</taxon>
        <taxon>Actinomycetota</taxon>
        <taxon>Actinomycetes</taxon>
        <taxon>Pseudonocardiales</taxon>
        <taxon>Pseudonocardiaceae</taxon>
        <taxon>Amycolatopsis</taxon>
    </lineage>
</organism>
<dbReference type="PROSITE" id="PS00061">
    <property type="entry name" value="ADH_SHORT"/>
    <property type="match status" value="1"/>
</dbReference>
<comment type="similarity">
    <text evidence="1">Belongs to the short-chain dehydrogenases/reductases (SDR) family.</text>
</comment>
<protein>
    <submittedName>
        <fullName evidence="2">NAD(P)-dependent dehydrogenase (Short-subunit alcohol dehydrogenase family)</fullName>
    </submittedName>
</protein>
<dbReference type="SUPFAM" id="SSF51735">
    <property type="entry name" value="NAD(P)-binding Rossmann-fold domains"/>
    <property type="match status" value="1"/>
</dbReference>
<dbReference type="RefSeq" id="WP_306995817.1">
    <property type="nucleotide sequence ID" value="NZ_JAUSUT010000001.1"/>
</dbReference>
<dbReference type="Proteomes" id="UP001229651">
    <property type="component" value="Unassembled WGS sequence"/>
</dbReference>
<gene>
    <name evidence="2" type="ORF">FB470_005271</name>
</gene>
<dbReference type="PANTHER" id="PTHR42760:SF123">
    <property type="entry name" value="OXIDOREDUCTASE"/>
    <property type="match status" value="1"/>
</dbReference>
<sequence length="263" mass="27376">MGSLTFPAGQVALVTGAAGGIGTATVHRYAEAGADVALVDAHPGVHETTRAAARAFPGRTFHSFVADVTDEASVAAMARAVAERFGRLDHLALVAGVLQDAAAVEDLSLAEWNRVLGVNLTGPFLVSRAFVPLLRAGGGGTIVSVASFWGRSGRALFSSYCTSKAALIVFTQALADELAPLVRANTVCPGNIDTGMHRQALRREAEERGVTFDEMKKTEWDKIPLRAAGAPETIADAVVYLSSPASSYITGASLDVNGGVVFH</sequence>
<dbReference type="EMBL" id="JAUSUT010000001">
    <property type="protein sequence ID" value="MDQ0381277.1"/>
    <property type="molecule type" value="Genomic_DNA"/>
</dbReference>
<dbReference type="InterPro" id="IPR020904">
    <property type="entry name" value="Sc_DH/Rdtase_CS"/>
</dbReference>
<dbReference type="PRINTS" id="PR00081">
    <property type="entry name" value="GDHRDH"/>
</dbReference>